<feature type="region of interest" description="Disordered" evidence="1">
    <location>
        <begin position="424"/>
        <end position="478"/>
    </location>
</feature>
<feature type="transmembrane region" description="Helical" evidence="2">
    <location>
        <begin position="41"/>
        <end position="64"/>
    </location>
</feature>
<keyword evidence="2" id="KW-0812">Transmembrane</keyword>
<feature type="region of interest" description="Disordered" evidence="1">
    <location>
        <begin position="266"/>
        <end position="285"/>
    </location>
</feature>
<gene>
    <name evidence="4" type="primary">100639407</name>
</gene>
<dbReference type="EnsemblMetazoa" id="XM_019996707.1">
    <property type="protein sequence ID" value="XP_019852266.1"/>
    <property type="gene ID" value="LOC100639407"/>
</dbReference>
<organism evidence="4">
    <name type="scientific">Amphimedon queenslandica</name>
    <name type="common">Sponge</name>
    <dbReference type="NCBI Taxonomy" id="400682"/>
    <lineage>
        <taxon>Eukaryota</taxon>
        <taxon>Metazoa</taxon>
        <taxon>Porifera</taxon>
        <taxon>Demospongiae</taxon>
        <taxon>Heteroscleromorpha</taxon>
        <taxon>Haplosclerida</taxon>
        <taxon>Niphatidae</taxon>
        <taxon>Amphimedon</taxon>
    </lineage>
</organism>
<reference evidence="5" key="1">
    <citation type="journal article" date="2010" name="Nature">
        <title>The Amphimedon queenslandica genome and the evolution of animal complexity.</title>
        <authorList>
            <person name="Srivastava M."/>
            <person name="Simakov O."/>
            <person name="Chapman J."/>
            <person name="Fahey B."/>
            <person name="Gauthier M.E."/>
            <person name="Mitros T."/>
            <person name="Richards G.S."/>
            <person name="Conaco C."/>
            <person name="Dacre M."/>
            <person name="Hellsten U."/>
            <person name="Larroux C."/>
            <person name="Putnam N.H."/>
            <person name="Stanke M."/>
            <person name="Adamska M."/>
            <person name="Darling A."/>
            <person name="Degnan S.M."/>
            <person name="Oakley T.H."/>
            <person name="Plachetzki D.C."/>
            <person name="Zhai Y."/>
            <person name="Adamski M."/>
            <person name="Calcino A."/>
            <person name="Cummins S.F."/>
            <person name="Goodstein D.M."/>
            <person name="Harris C."/>
            <person name="Jackson D.J."/>
            <person name="Leys S.P."/>
            <person name="Shu S."/>
            <person name="Woodcroft B.J."/>
            <person name="Vervoort M."/>
            <person name="Kosik K.S."/>
            <person name="Manning G."/>
            <person name="Degnan B.M."/>
            <person name="Rokhsar D.S."/>
        </authorList>
    </citation>
    <scope>NUCLEOTIDE SEQUENCE [LARGE SCALE GENOMIC DNA]</scope>
</reference>
<feature type="compositionally biased region" description="Polar residues" evidence="1">
    <location>
        <begin position="273"/>
        <end position="285"/>
    </location>
</feature>
<reference evidence="4" key="2">
    <citation type="submission" date="2017-05" db="UniProtKB">
        <authorList>
            <consortium name="EnsemblMetazoa"/>
        </authorList>
    </citation>
    <scope>IDENTIFICATION</scope>
</reference>
<dbReference type="AlphaFoldDB" id="A0A1X7UVD5"/>
<keyword evidence="2" id="KW-1133">Transmembrane helix</keyword>
<dbReference type="KEGG" id="aqu:100639407"/>
<keyword evidence="3" id="KW-0732">Signal</keyword>
<feature type="region of interest" description="Disordered" evidence="1">
    <location>
        <begin position="339"/>
        <end position="358"/>
    </location>
</feature>
<protein>
    <submittedName>
        <fullName evidence="4">Uncharacterized protein</fullName>
    </submittedName>
</protein>
<evidence type="ECO:0000256" key="1">
    <source>
        <dbReference type="SAM" id="MobiDB-lite"/>
    </source>
</evidence>
<sequence length="478" mass="52792">MFGGSCVFAPTPFLPLISLLILLSNARIVAAQTLSNVEAIFIITAIFLIFMICNFVLLVALFAWCRQERKKRRREWARSRIRQRSQECLDEPRLKKVSVIPEEVEEDNLDEVKVSVETSFQEVEEKRRISNEYVTVDTVSSSPSLEMSPERGSAIGEELHYESSKSFESRRKESQGKRSEQRRESEKLLLEGDPEDSFKPMSLLPSFDAVDAPKEDHEHDEISDDIPSFNKKRAPVARQQSSDYRRDAHASLVENEIIVEALSPTPTLELETPQGNVPNGSQTDTTQILAETSFSATEPAQHLSIDHSHSEGTADFNTSSATSIGRSSVSKILSGVESDVNGLHQNKEGGGQQNKERGGKLAQEGLFELLDGSYGKKESLNYSLTGSMDDTAITPNSSFASASYSGVSPGAAFNSSLIEANHGRAQSFDRTTTTSKYSPSTFYTPQHAIPRPRGSDPTKYSSISLTSSPAHTKRKDTK</sequence>
<feature type="compositionally biased region" description="Polar residues" evidence="1">
    <location>
        <begin position="458"/>
        <end position="470"/>
    </location>
</feature>
<proteinExistence type="predicted"/>
<keyword evidence="2" id="KW-0472">Membrane</keyword>
<feature type="chain" id="PRO_5010861117" evidence="3">
    <location>
        <begin position="32"/>
        <end position="478"/>
    </location>
</feature>
<evidence type="ECO:0000256" key="2">
    <source>
        <dbReference type="SAM" id="Phobius"/>
    </source>
</evidence>
<feature type="signal peptide" evidence="3">
    <location>
        <begin position="1"/>
        <end position="31"/>
    </location>
</feature>
<dbReference type="Proteomes" id="UP000007879">
    <property type="component" value="Unassembled WGS sequence"/>
</dbReference>
<feature type="compositionally biased region" description="Basic and acidic residues" evidence="1">
    <location>
        <begin position="160"/>
        <end position="190"/>
    </location>
</feature>
<evidence type="ECO:0000256" key="3">
    <source>
        <dbReference type="SAM" id="SignalP"/>
    </source>
</evidence>
<feature type="compositionally biased region" description="Polar residues" evidence="1">
    <location>
        <begin position="428"/>
        <end position="444"/>
    </location>
</feature>
<dbReference type="InParanoid" id="A0A1X7UVD5"/>
<evidence type="ECO:0000313" key="5">
    <source>
        <dbReference type="Proteomes" id="UP000007879"/>
    </source>
</evidence>
<feature type="region of interest" description="Disordered" evidence="1">
    <location>
        <begin position="160"/>
        <end position="247"/>
    </location>
</feature>
<dbReference type="EnsemblMetazoa" id="Aqu2.1.31347_001">
    <property type="protein sequence ID" value="Aqu2.1.31347_001"/>
    <property type="gene ID" value="Aqu2.1.31347"/>
</dbReference>
<evidence type="ECO:0000313" key="4">
    <source>
        <dbReference type="EnsemblMetazoa" id="Aqu2.1.31347_001"/>
    </source>
</evidence>
<keyword evidence="5" id="KW-1185">Reference proteome</keyword>
<accession>A0A1X7UVD5</accession>
<name>A0A1X7UVD5_AMPQE</name>
<feature type="compositionally biased region" description="Basic and acidic residues" evidence="1">
    <location>
        <begin position="211"/>
        <end position="220"/>
    </location>
</feature>